<dbReference type="AlphaFoldDB" id="A0AAD4ZZC7"/>
<sequence>MGKSKDLSEFDEGKIVMTRRLVQSFSKTAALAGFFWSAVVIIYQKWSKAETVLNQRQGDGQPMLINAHGE</sequence>
<keyword evidence="1" id="KW-0472">Membrane</keyword>
<protein>
    <submittedName>
        <fullName evidence="2">Uncharacterized protein</fullName>
    </submittedName>
</protein>
<accession>A0AAD4ZZC7</accession>
<evidence type="ECO:0000313" key="3">
    <source>
        <dbReference type="Proteomes" id="UP001205998"/>
    </source>
</evidence>
<comment type="caution">
    <text evidence="2">The sequence shown here is derived from an EMBL/GenBank/DDBJ whole genome shotgun (WGS) entry which is preliminary data.</text>
</comment>
<feature type="transmembrane region" description="Helical" evidence="1">
    <location>
        <begin position="21"/>
        <end position="43"/>
    </location>
</feature>
<dbReference type="EMBL" id="MU596817">
    <property type="protein sequence ID" value="KAI5606828.1"/>
    <property type="molecule type" value="Genomic_DNA"/>
</dbReference>
<evidence type="ECO:0000313" key="2">
    <source>
        <dbReference type="EMBL" id="KAI5606828.1"/>
    </source>
</evidence>
<keyword evidence="1" id="KW-0812">Transmembrane</keyword>
<proteinExistence type="predicted"/>
<organism evidence="2 3">
    <name type="scientific">Silurus asotus</name>
    <name type="common">Amur catfish</name>
    <name type="synonym">Parasilurus asotus</name>
    <dbReference type="NCBI Taxonomy" id="30991"/>
    <lineage>
        <taxon>Eukaryota</taxon>
        <taxon>Metazoa</taxon>
        <taxon>Chordata</taxon>
        <taxon>Craniata</taxon>
        <taxon>Vertebrata</taxon>
        <taxon>Euteleostomi</taxon>
        <taxon>Actinopterygii</taxon>
        <taxon>Neopterygii</taxon>
        <taxon>Teleostei</taxon>
        <taxon>Ostariophysi</taxon>
        <taxon>Siluriformes</taxon>
        <taxon>Siluridae</taxon>
        <taxon>Silurus</taxon>
    </lineage>
</organism>
<dbReference type="Proteomes" id="UP001205998">
    <property type="component" value="Unassembled WGS sequence"/>
</dbReference>
<keyword evidence="3" id="KW-1185">Reference proteome</keyword>
<evidence type="ECO:0000256" key="1">
    <source>
        <dbReference type="SAM" id="Phobius"/>
    </source>
</evidence>
<name>A0AAD4ZZC7_SILAS</name>
<gene>
    <name evidence="2" type="ORF">C0J50_7382</name>
</gene>
<keyword evidence="1" id="KW-1133">Transmembrane helix</keyword>
<reference evidence="2" key="1">
    <citation type="submission" date="2018-07" db="EMBL/GenBank/DDBJ databases">
        <title>Comparative genomics of catfishes provides insights into carnivory and benthic adaptation.</title>
        <authorList>
            <person name="Zhang Y."/>
            <person name="Wang D."/>
            <person name="Peng Z."/>
            <person name="Zheng S."/>
            <person name="Shao F."/>
            <person name="Tao W."/>
        </authorList>
    </citation>
    <scope>NUCLEOTIDE SEQUENCE</scope>
    <source>
        <strain evidence="2">Chongqing</strain>
    </source>
</reference>